<dbReference type="EMBL" id="CAHPQX010000006">
    <property type="protein sequence ID" value="CAB5536072.1"/>
    <property type="molecule type" value="Genomic_DNA"/>
</dbReference>
<evidence type="ECO:0000256" key="4">
    <source>
        <dbReference type="ARBA" id="ARBA00022645"/>
    </source>
</evidence>
<dbReference type="InterPro" id="IPR001460">
    <property type="entry name" value="PCN-bd_Tpept"/>
</dbReference>
<dbReference type="GO" id="GO:0008658">
    <property type="term" value="F:penicillin binding"/>
    <property type="evidence" value="ECO:0007669"/>
    <property type="project" value="InterPro"/>
</dbReference>
<evidence type="ECO:0000256" key="5">
    <source>
        <dbReference type="ARBA" id="ARBA00022670"/>
    </source>
</evidence>
<evidence type="ECO:0000256" key="10">
    <source>
        <dbReference type="ARBA" id="ARBA00044770"/>
    </source>
</evidence>
<comment type="similarity">
    <text evidence="3">In the N-terminal section; belongs to the glycosyltransferase 51 family.</text>
</comment>
<organism evidence="15 17">
    <name type="scientific">Citrobacter werkmanii</name>
    <dbReference type="NCBI Taxonomy" id="67827"/>
    <lineage>
        <taxon>Bacteria</taxon>
        <taxon>Pseudomonadati</taxon>
        <taxon>Pseudomonadota</taxon>
        <taxon>Gammaproteobacteria</taxon>
        <taxon>Enterobacterales</taxon>
        <taxon>Enterobacteriaceae</taxon>
        <taxon>Citrobacter</taxon>
        <taxon>Citrobacter freundii complex</taxon>
    </lineage>
</organism>
<comment type="catalytic activity">
    <reaction evidence="11">
        <text>[GlcNAc-(1-&gt;4)-Mur2Ac(oyl-L-Ala-gamma-D-Glu-L-Lys-D-Ala-D-Ala)](n)-di-trans,octa-cis-undecaprenyl diphosphate + beta-D-GlcNAc-(1-&gt;4)-Mur2Ac(oyl-L-Ala-gamma-D-Glu-L-Lys-D-Ala-D-Ala)-di-trans,octa-cis-undecaprenyl diphosphate = [GlcNAc-(1-&gt;4)-Mur2Ac(oyl-L-Ala-gamma-D-Glu-L-Lys-D-Ala-D-Ala)](n+1)-di-trans,octa-cis-undecaprenyl diphosphate + di-trans,octa-cis-undecaprenyl diphosphate + H(+)</text>
        <dbReference type="Rhea" id="RHEA:23708"/>
        <dbReference type="Rhea" id="RHEA-COMP:9602"/>
        <dbReference type="Rhea" id="RHEA-COMP:9603"/>
        <dbReference type="ChEBI" id="CHEBI:15378"/>
        <dbReference type="ChEBI" id="CHEBI:58405"/>
        <dbReference type="ChEBI" id="CHEBI:60033"/>
        <dbReference type="ChEBI" id="CHEBI:78435"/>
        <dbReference type="EC" id="2.4.99.28"/>
    </reaction>
</comment>
<dbReference type="GO" id="GO:0009252">
    <property type="term" value="P:peptidoglycan biosynthetic process"/>
    <property type="evidence" value="ECO:0007669"/>
    <property type="project" value="InterPro"/>
</dbReference>
<reference evidence="15" key="1">
    <citation type="submission" date="2020-05" db="EMBL/GenBank/DDBJ databases">
        <authorList>
            <person name="Delgado-Blas J."/>
        </authorList>
    </citation>
    <scope>NUCLEOTIDE SEQUENCE</scope>
    <source>
        <strain evidence="15">BB1459</strain>
        <strain evidence="16">BB1480</strain>
    </source>
</reference>
<dbReference type="InterPro" id="IPR023346">
    <property type="entry name" value="Lysozyme-like_dom_sf"/>
</dbReference>
<dbReference type="InterPro" id="IPR012338">
    <property type="entry name" value="Beta-lactam/transpept-like"/>
</dbReference>
<dbReference type="PANTHER" id="PTHR32282:SF15">
    <property type="entry name" value="PENICILLIN-BINDING PROTEIN 1C"/>
    <property type="match status" value="1"/>
</dbReference>
<dbReference type="Proteomes" id="UP000834503">
    <property type="component" value="Unassembled WGS sequence"/>
</dbReference>
<evidence type="ECO:0000259" key="13">
    <source>
        <dbReference type="Pfam" id="PF00912"/>
    </source>
</evidence>
<evidence type="ECO:0000256" key="3">
    <source>
        <dbReference type="ARBA" id="ARBA00007739"/>
    </source>
</evidence>
<protein>
    <recommendedName>
        <fullName evidence="10">peptidoglycan glycosyltransferase</fullName>
        <ecNumber evidence="10">2.4.99.28</ecNumber>
    </recommendedName>
</protein>
<keyword evidence="8" id="KW-0378">Hydrolase</keyword>
<comment type="caution">
    <text evidence="15">The sequence shown here is derived from an EMBL/GenBank/DDBJ whole genome shotgun (WGS) entry which is preliminary data.</text>
</comment>
<evidence type="ECO:0000313" key="18">
    <source>
        <dbReference type="Proteomes" id="UP000837205"/>
    </source>
</evidence>
<dbReference type="InterPro" id="IPR001264">
    <property type="entry name" value="Glyco_trans_51"/>
</dbReference>
<dbReference type="GO" id="GO:0004180">
    <property type="term" value="F:carboxypeptidase activity"/>
    <property type="evidence" value="ECO:0007669"/>
    <property type="project" value="UniProtKB-KW"/>
</dbReference>
<sequence length="770" mass="84826">MMRGLGKRGCWLWLAVVALVFVMAIWAADKIWPLPLHEVDPARVVVAHDGTPLWRFADTDGIWRYPVTIDEVSPRYLQALINYEDRWFWKHPGVNPFSVLRAAWQDLSSGRVVSGGSTLTMQVARLLDPHPRTFGGKFRQLWRALQLEWHLSKRDILTLYLNRAPFGGTLQGVGAASWAYLGKSPAQLSYSDAALLAVLPQAPSRLRPDRWPERAEAARNKVLERMAIQGIWSAKQVQESREEPVWLAPRQMPQLAPLFSRMMLGKSRSDKIVTTLDAGLQRQLEELAQNWKGRLPARSSLAMIVVDHTDMSVRGWVGSVDMNDDSRFGHVDMVNAIRSPGSVLKPFIYGLALDNGLIHPASLLQDVPRRTGDYRPGNFDSGFHGPVSMSEALVRSLNLPAVQVLEAYGPKRFAASLRNVGLPLYLPAGAAPNLSLILGGAGARLDDMVAAYSAFARHGKAGKLRLQPADPLLERPLMSAGAAWIIRRIMADEAQPLPDNALSRVVPLAWKTGTSYGYRDAWAIGINARYVIGIWTGRPDGTPVVGQFGFASAVPLLNQVNNLLLSRGTNQPEDPRPESVSRGVVCWPGGQSLAAGDSNCRRRLATWLLDGSQPPTLLLPEQEGVNGIRFPVWLDGEGKRVAADCPQAREQTLIVWPLPLEPWLPESERRGARLPPVSATCPPLGQDPGLPLQLTGLRDGAIVKRLPGSPEASLPVQTSGGTGERWWFLNGQRLDERGRHLTLRLTVKGDYQLLVMDDAGQVATVRFSVQ</sequence>
<dbReference type="NCBIfam" id="TIGR02073">
    <property type="entry name" value="PBP_1c"/>
    <property type="match status" value="1"/>
</dbReference>
<proteinExistence type="inferred from homology"/>
<keyword evidence="7" id="KW-0808">Transferase</keyword>
<keyword evidence="6" id="KW-0328">Glycosyltransferase</keyword>
<keyword evidence="9" id="KW-0511">Multifunctional enzyme</keyword>
<evidence type="ECO:0000256" key="9">
    <source>
        <dbReference type="ARBA" id="ARBA00023268"/>
    </source>
</evidence>
<dbReference type="EMBL" id="CAIIUA010000001">
    <property type="protein sequence ID" value="CAC9181626.1"/>
    <property type="molecule type" value="Genomic_DNA"/>
</dbReference>
<dbReference type="Gene3D" id="1.10.3810.10">
    <property type="entry name" value="Biosynthetic peptidoglycan transglycosylase-like"/>
    <property type="match status" value="1"/>
</dbReference>
<keyword evidence="5" id="KW-0645">Protease</keyword>
<feature type="domain" description="Glycosyl transferase family 51" evidence="13">
    <location>
        <begin position="61"/>
        <end position="226"/>
    </location>
</feature>
<evidence type="ECO:0000313" key="15">
    <source>
        <dbReference type="EMBL" id="CAB5536072.1"/>
    </source>
</evidence>
<dbReference type="InterPro" id="IPR036950">
    <property type="entry name" value="PBP_transglycosylase"/>
</dbReference>
<dbReference type="FunFam" id="1.10.3810.10:FF:000006">
    <property type="entry name" value="Penicillin-binding protein 1C"/>
    <property type="match status" value="1"/>
</dbReference>
<dbReference type="Pfam" id="PF00905">
    <property type="entry name" value="Transpeptidase"/>
    <property type="match status" value="1"/>
</dbReference>
<evidence type="ECO:0000256" key="2">
    <source>
        <dbReference type="ARBA" id="ARBA00007090"/>
    </source>
</evidence>
<evidence type="ECO:0000256" key="8">
    <source>
        <dbReference type="ARBA" id="ARBA00022801"/>
    </source>
</evidence>
<dbReference type="SUPFAM" id="SSF53955">
    <property type="entry name" value="Lysozyme-like"/>
    <property type="match status" value="1"/>
</dbReference>
<keyword evidence="4" id="KW-0121">Carboxypeptidase</keyword>
<dbReference type="Pfam" id="PF00912">
    <property type="entry name" value="Transgly"/>
    <property type="match status" value="1"/>
</dbReference>
<evidence type="ECO:0000256" key="1">
    <source>
        <dbReference type="ARBA" id="ARBA00004752"/>
    </source>
</evidence>
<keyword evidence="18" id="KW-1185">Reference proteome</keyword>
<dbReference type="InterPro" id="IPR050396">
    <property type="entry name" value="Glycosyltr_51/Transpeptidase"/>
</dbReference>
<dbReference type="Gene3D" id="3.40.710.10">
    <property type="entry name" value="DD-peptidase/beta-lactamase superfamily"/>
    <property type="match status" value="1"/>
</dbReference>
<dbReference type="RefSeq" id="WP_239176299.1">
    <property type="nucleotide sequence ID" value="NZ_CAHPQT010000006.1"/>
</dbReference>
<evidence type="ECO:0000256" key="7">
    <source>
        <dbReference type="ARBA" id="ARBA00022679"/>
    </source>
</evidence>
<accession>A0A9N8CR56</accession>
<gene>
    <name evidence="15" type="primary">ponA</name>
    <name evidence="15" type="ORF">GHA_01650</name>
    <name evidence="16" type="ORF">TML_01294</name>
</gene>
<dbReference type="EC" id="2.4.99.28" evidence="10"/>
<dbReference type="InterPro" id="IPR011815">
    <property type="entry name" value="PBP_1c"/>
</dbReference>
<dbReference type="GO" id="GO:0030288">
    <property type="term" value="C:outer membrane-bounded periplasmic space"/>
    <property type="evidence" value="ECO:0007669"/>
    <property type="project" value="TreeGrafter"/>
</dbReference>
<dbReference type="NCBIfam" id="NF008414">
    <property type="entry name" value="PRK11240.1"/>
    <property type="match status" value="1"/>
</dbReference>
<dbReference type="Proteomes" id="UP000837205">
    <property type="component" value="Unassembled WGS sequence"/>
</dbReference>
<evidence type="ECO:0000259" key="12">
    <source>
        <dbReference type="Pfam" id="PF00905"/>
    </source>
</evidence>
<evidence type="ECO:0000256" key="6">
    <source>
        <dbReference type="ARBA" id="ARBA00022676"/>
    </source>
</evidence>
<dbReference type="GO" id="GO:0008955">
    <property type="term" value="F:peptidoglycan glycosyltransferase activity"/>
    <property type="evidence" value="ECO:0007669"/>
    <property type="project" value="UniProtKB-EC"/>
</dbReference>
<comment type="similarity">
    <text evidence="2">In the C-terminal section; belongs to the transpeptidase family.</text>
</comment>
<evidence type="ECO:0000256" key="11">
    <source>
        <dbReference type="ARBA" id="ARBA00049902"/>
    </source>
</evidence>
<evidence type="ECO:0000313" key="17">
    <source>
        <dbReference type="Proteomes" id="UP000834503"/>
    </source>
</evidence>
<comment type="pathway">
    <text evidence="1">Cell wall biogenesis; peptidoglycan biosynthesis.</text>
</comment>
<feature type="domain" description="Penicillin-binding C-terminal" evidence="14">
    <location>
        <begin position="687"/>
        <end position="767"/>
    </location>
</feature>
<dbReference type="AlphaFoldDB" id="A0A9N8CR56"/>
<dbReference type="GO" id="GO:0006508">
    <property type="term" value="P:proteolysis"/>
    <property type="evidence" value="ECO:0007669"/>
    <property type="project" value="UniProtKB-KW"/>
</dbReference>
<dbReference type="PANTHER" id="PTHR32282">
    <property type="entry name" value="BINDING PROTEIN TRANSPEPTIDASE, PUTATIVE-RELATED"/>
    <property type="match status" value="1"/>
</dbReference>
<evidence type="ECO:0000313" key="16">
    <source>
        <dbReference type="EMBL" id="CAC9181626.1"/>
    </source>
</evidence>
<dbReference type="Pfam" id="PF06832">
    <property type="entry name" value="BiPBP_C"/>
    <property type="match status" value="1"/>
</dbReference>
<evidence type="ECO:0000259" key="14">
    <source>
        <dbReference type="Pfam" id="PF06832"/>
    </source>
</evidence>
<name>A0A9N8CR56_9ENTR</name>
<dbReference type="FunFam" id="3.40.710.10:FF:000021">
    <property type="entry name" value="Penicillin-binding protein 1C"/>
    <property type="match status" value="1"/>
</dbReference>
<feature type="domain" description="Penicillin-binding protein transpeptidase" evidence="12">
    <location>
        <begin position="304"/>
        <end position="518"/>
    </location>
</feature>
<dbReference type="SUPFAM" id="SSF56601">
    <property type="entry name" value="beta-lactamase/transpeptidase-like"/>
    <property type="match status" value="1"/>
</dbReference>
<dbReference type="InterPro" id="IPR009647">
    <property type="entry name" value="PBP_C"/>
</dbReference>